<reference evidence="2 3" key="1">
    <citation type="journal article" date="2018" name="PLoS ONE">
        <title>The draft genome of Kipferlia bialata reveals reductive genome evolution in fornicate parasites.</title>
        <authorList>
            <person name="Tanifuji G."/>
            <person name="Takabayashi S."/>
            <person name="Kume K."/>
            <person name="Takagi M."/>
            <person name="Nakayama T."/>
            <person name="Kamikawa R."/>
            <person name="Inagaki Y."/>
            <person name="Hashimoto T."/>
        </authorList>
    </citation>
    <scope>NUCLEOTIDE SEQUENCE [LARGE SCALE GENOMIC DNA]</scope>
    <source>
        <strain evidence="2">NY0173</strain>
    </source>
</reference>
<feature type="compositionally biased region" description="Basic and acidic residues" evidence="1">
    <location>
        <begin position="84"/>
        <end position="96"/>
    </location>
</feature>
<gene>
    <name evidence="2" type="ORF">KIPB_003717</name>
</gene>
<dbReference type="EMBL" id="BDIP01000736">
    <property type="protein sequence ID" value="GIQ82557.1"/>
    <property type="molecule type" value="Genomic_DNA"/>
</dbReference>
<dbReference type="AlphaFoldDB" id="A0A9K3GH88"/>
<evidence type="ECO:0000313" key="3">
    <source>
        <dbReference type="Proteomes" id="UP000265618"/>
    </source>
</evidence>
<sequence>MSEGETGRGKTSPPVSILALFAKPKRRQGGRKRERETPQVEGRAEPRGGEREREEIPKEAGGIEREGERARGVRSPVNLLAPSPDREQGERDREEGQEGGVVAEASEGRERGREREVECVCHMVKKEKGSDEGREREREGARDPDGEIGMMLDQIDRLERQRGIIASGFLEMDPRLRPAPSKLKGRLLDIQAQQEDLRLKIWLRRDPGVDAVHSYYYSVGGPIKDLCVLPNLVRRVNGSAQYTTVLPRLMQAHLFGSPLNHCPECEARGSRVIPQLVFDRDCRRVVGLKCVGWKGLKKADLLPCTWSVDINPENEGVFLSRGVRDIDGILDSFDRTAGQPQVKLCNCCSQRVSQRDLIGDSGTHYQICSHSDRQCIRCSEAYRAGFATYHASKPEYHTARAAAVAQEEAAADARIETDAVARAIIRKARESGERVERPVVPLVASSDPTVNVGPGRDPEALERHRADAWCTRDQSVAETRAKLKKLHSFQLLELSRKGSGNRISVYTGVKGLRCNNSRLVQRVLQAHVFGSPTVMCPTCSPSVLPSIDGKPDPEAIPELEFNADASVVTGLRCVGIRGARASSRKPPCGWRVDITEANRDDFMTRGLVDNHGMLESLDTEHTKVDVESGIHPEVCRCCYRFYCIFRRHEVSCKHITKNCQVCQTKRKNAEVEAHQRKASIDDARAEVQSIAAQQKEFTEFKESLTMQRHLVKQQLDGIDAKVAIMTEALNELRESRKKQVRKLRILLEEDRQLKKKESGGQGPAQK</sequence>
<keyword evidence="3" id="KW-1185">Reference proteome</keyword>
<comment type="caution">
    <text evidence="2">The sequence shown here is derived from an EMBL/GenBank/DDBJ whole genome shotgun (WGS) entry which is preliminary data.</text>
</comment>
<dbReference type="Proteomes" id="UP000265618">
    <property type="component" value="Unassembled WGS sequence"/>
</dbReference>
<organism evidence="2 3">
    <name type="scientific">Kipferlia bialata</name>
    <dbReference type="NCBI Taxonomy" id="797122"/>
    <lineage>
        <taxon>Eukaryota</taxon>
        <taxon>Metamonada</taxon>
        <taxon>Carpediemonas-like organisms</taxon>
        <taxon>Kipferlia</taxon>
    </lineage>
</organism>
<protein>
    <submittedName>
        <fullName evidence="2">Uncharacterized protein</fullName>
    </submittedName>
</protein>
<feature type="compositionally biased region" description="Basic and acidic residues" evidence="1">
    <location>
        <begin position="127"/>
        <end position="145"/>
    </location>
</feature>
<proteinExistence type="predicted"/>
<evidence type="ECO:0000256" key="1">
    <source>
        <dbReference type="SAM" id="MobiDB-lite"/>
    </source>
</evidence>
<feature type="compositionally biased region" description="Basic and acidic residues" evidence="1">
    <location>
        <begin position="31"/>
        <end position="71"/>
    </location>
</feature>
<evidence type="ECO:0000313" key="2">
    <source>
        <dbReference type="EMBL" id="GIQ82557.1"/>
    </source>
</evidence>
<accession>A0A9K3GH88</accession>
<feature type="region of interest" description="Disordered" evidence="1">
    <location>
        <begin position="127"/>
        <end position="147"/>
    </location>
</feature>
<feature type="region of interest" description="Disordered" evidence="1">
    <location>
        <begin position="1"/>
        <end position="112"/>
    </location>
</feature>
<name>A0A9K3GH88_9EUKA</name>